<comment type="similarity">
    <text evidence="2">Belongs to the UPF0057 (PMP3) family.</text>
</comment>
<evidence type="ECO:0000256" key="3">
    <source>
        <dbReference type="ARBA" id="ARBA00022692"/>
    </source>
</evidence>
<sequence length="325" mass="35696">MAKKKSRAPGRHHAFYVAVMVTGWLLPPLAVLMRFGFGKDFGINLILTIAGYIPGHFHNFLIQNCRDNRKRGRTPKWALRYGLVKDHDKEKKAKSDWANRFDERTTTNRYDGDELAEDEWGNPIAADSRTNASASKPSKKRNGGGWVAEAERARSAKATHATVTDGPNGLSGPNARDLERVESDDDASLAPAEREEFYSSTGRRRSRSNSISAGSMHDPRNSRVQDLLPGEGDRQARNAKGRKRGFVRNLVTGSSGTKKGQSHADLDAGGPRFDTEEDDSTNHRDASNYGLGQGIDEVASALAPSHASRSSTPRRSGANDLDHQF</sequence>
<protein>
    <submittedName>
        <fullName evidence="8">Uncharacterized protein</fullName>
    </submittedName>
</protein>
<keyword evidence="9" id="KW-1185">Reference proteome</keyword>
<dbReference type="InterPro" id="IPR000612">
    <property type="entry name" value="PMP3"/>
</dbReference>
<comment type="caution">
    <text evidence="8">The sequence shown here is derived from an EMBL/GenBank/DDBJ whole genome shotgun (WGS) entry which is preliminary data.</text>
</comment>
<dbReference type="RefSeq" id="XP_014565323.1">
    <property type="nucleotide sequence ID" value="XM_014709837.1"/>
</dbReference>
<keyword evidence="5 7" id="KW-0472">Membrane</keyword>
<evidence type="ECO:0000256" key="4">
    <source>
        <dbReference type="ARBA" id="ARBA00022989"/>
    </source>
</evidence>
<dbReference type="Pfam" id="PF01679">
    <property type="entry name" value="Pmp3"/>
    <property type="match status" value="1"/>
</dbReference>
<keyword evidence="4 7" id="KW-1133">Transmembrane helix</keyword>
<dbReference type="PANTHER" id="PTHR21659:SF63">
    <property type="entry name" value="PLASMA MEMBRANE PROTEOLIPID PMP3"/>
    <property type="match status" value="1"/>
</dbReference>
<proteinExistence type="inferred from homology"/>
<feature type="transmembrane region" description="Helical" evidence="7">
    <location>
        <begin position="12"/>
        <end position="35"/>
    </location>
</feature>
<dbReference type="Proteomes" id="UP000009131">
    <property type="component" value="Unassembled WGS sequence"/>
</dbReference>
<evidence type="ECO:0000256" key="1">
    <source>
        <dbReference type="ARBA" id="ARBA00004370"/>
    </source>
</evidence>
<reference evidence="8 9" key="1">
    <citation type="journal article" date="2011" name="J. Gen. Appl. Microbiol.">
        <title>Draft genome sequencing of the enigmatic basidiomycete Mixia osmundae.</title>
        <authorList>
            <person name="Nishida H."/>
            <person name="Nagatsuka Y."/>
            <person name="Sugiyama J."/>
        </authorList>
    </citation>
    <scope>NUCLEOTIDE SEQUENCE [LARGE SCALE GENOMIC DNA]</scope>
    <source>
        <strain evidence="9">CBS 9802 / IAM 14324 / JCM 22182 / KY 12970</strain>
    </source>
</reference>
<dbReference type="HOGENOM" id="CLU_855519_0_0_1"/>
<evidence type="ECO:0000256" key="2">
    <source>
        <dbReference type="ARBA" id="ARBA00009530"/>
    </source>
</evidence>
<dbReference type="GO" id="GO:0016020">
    <property type="term" value="C:membrane"/>
    <property type="evidence" value="ECO:0007669"/>
    <property type="project" value="UniProtKB-SubCell"/>
</dbReference>
<evidence type="ECO:0000256" key="7">
    <source>
        <dbReference type="SAM" id="Phobius"/>
    </source>
</evidence>
<evidence type="ECO:0000313" key="8">
    <source>
        <dbReference type="EMBL" id="GAA96821.1"/>
    </source>
</evidence>
<accession>G7E1W1</accession>
<reference evidence="8 9" key="2">
    <citation type="journal article" date="2012" name="Open Biol.">
        <title>Characteristics of nucleosomes and linker DNA regions on the genome of the basidiomycete Mixia osmundae revealed by mono- and dinucleosome mapping.</title>
        <authorList>
            <person name="Nishida H."/>
            <person name="Kondo S."/>
            <person name="Matsumoto T."/>
            <person name="Suzuki Y."/>
            <person name="Yoshikawa H."/>
            <person name="Taylor T.D."/>
            <person name="Sugiyama J."/>
        </authorList>
    </citation>
    <scope>NUCLEOTIDE SEQUENCE [LARGE SCALE GENOMIC DNA]</scope>
    <source>
        <strain evidence="9">CBS 9802 / IAM 14324 / JCM 22182 / KY 12970</strain>
    </source>
</reference>
<dbReference type="OrthoDB" id="2152119at2759"/>
<dbReference type="AlphaFoldDB" id="G7E1W1"/>
<dbReference type="InParanoid" id="G7E1W1"/>
<feature type="transmembrane region" description="Helical" evidence="7">
    <location>
        <begin position="41"/>
        <end position="62"/>
    </location>
</feature>
<gene>
    <name evidence="8" type="primary">Mo03493</name>
    <name evidence="8" type="ORF">E5Q_03493</name>
</gene>
<organism evidence="8 9">
    <name type="scientific">Mixia osmundae (strain CBS 9802 / IAM 14324 / JCM 22182 / KY 12970)</name>
    <dbReference type="NCBI Taxonomy" id="764103"/>
    <lineage>
        <taxon>Eukaryota</taxon>
        <taxon>Fungi</taxon>
        <taxon>Dikarya</taxon>
        <taxon>Basidiomycota</taxon>
        <taxon>Pucciniomycotina</taxon>
        <taxon>Mixiomycetes</taxon>
        <taxon>Mixiales</taxon>
        <taxon>Mixiaceae</taxon>
        <taxon>Mixia</taxon>
    </lineage>
</organism>
<keyword evidence="3 7" id="KW-0812">Transmembrane</keyword>
<dbReference type="EMBL" id="BABT02000106">
    <property type="protein sequence ID" value="GAA96821.1"/>
    <property type="molecule type" value="Genomic_DNA"/>
</dbReference>
<feature type="compositionally biased region" description="Basic residues" evidence="6">
    <location>
        <begin position="237"/>
        <end position="246"/>
    </location>
</feature>
<dbReference type="PANTHER" id="PTHR21659">
    <property type="entry name" value="HYDROPHOBIC PROTEIN RCI2 LOW TEMPERATURE AND SALT RESPONSIVE PROTEIN LTI6 -RELATED"/>
    <property type="match status" value="1"/>
</dbReference>
<name>G7E1W1_MIXOS</name>
<evidence type="ECO:0000313" key="9">
    <source>
        <dbReference type="Proteomes" id="UP000009131"/>
    </source>
</evidence>
<evidence type="ECO:0000256" key="5">
    <source>
        <dbReference type="ARBA" id="ARBA00023136"/>
    </source>
</evidence>
<evidence type="ECO:0000256" key="6">
    <source>
        <dbReference type="SAM" id="MobiDB-lite"/>
    </source>
</evidence>
<comment type="subcellular location">
    <subcellularLocation>
        <location evidence="1">Membrane</location>
    </subcellularLocation>
</comment>
<dbReference type="eggNOG" id="ENOG502S4T5">
    <property type="taxonomic scope" value="Eukaryota"/>
</dbReference>
<feature type="region of interest" description="Disordered" evidence="6">
    <location>
        <begin position="112"/>
        <end position="325"/>
    </location>
</feature>